<evidence type="ECO:0000313" key="2">
    <source>
        <dbReference type="Proteomes" id="UP000694918"/>
    </source>
</evidence>
<dbReference type="GeneID" id="105108703"/>
<evidence type="ECO:0000313" key="3">
    <source>
        <dbReference type="RefSeq" id="XP_011001417.1"/>
    </source>
</evidence>
<proteinExistence type="predicted"/>
<dbReference type="PANTHER" id="PTHR12835:SF5">
    <property type="entry name" value="BIOTIN--PROTEIN LIGASE"/>
    <property type="match status" value="1"/>
</dbReference>
<dbReference type="InterPro" id="IPR003142">
    <property type="entry name" value="BPL_C"/>
</dbReference>
<evidence type="ECO:0000259" key="1">
    <source>
        <dbReference type="Pfam" id="PF02237"/>
    </source>
</evidence>
<name>A0AAJ6SZC2_POPEU</name>
<dbReference type="GO" id="GO:0005737">
    <property type="term" value="C:cytoplasm"/>
    <property type="evidence" value="ECO:0007669"/>
    <property type="project" value="TreeGrafter"/>
</dbReference>
<keyword evidence="2" id="KW-1185">Reference proteome</keyword>
<dbReference type="RefSeq" id="XP_011001417.1">
    <property type="nucleotide sequence ID" value="XM_011003115.1"/>
</dbReference>
<dbReference type="PANTHER" id="PTHR12835">
    <property type="entry name" value="BIOTIN PROTEIN LIGASE"/>
    <property type="match status" value="1"/>
</dbReference>
<reference evidence="3" key="1">
    <citation type="submission" date="2025-08" db="UniProtKB">
        <authorList>
            <consortium name="RefSeq"/>
        </authorList>
    </citation>
    <scope>IDENTIFICATION</scope>
</reference>
<dbReference type="GO" id="GO:0004077">
    <property type="term" value="F:biotin--[biotin carboxyl-carrier protein] ligase activity"/>
    <property type="evidence" value="ECO:0007669"/>
    <property type="project" value="TreeGrafter"/>
</dbReference>
<feature type="domain" description="Biotin protein ligase C-terminal" evidence="1">
    <location>
        <begin position="34"/>
        <end position="87"/>
    </location>
</feature>
<accession>A0AAJ6SZC2</accession>
<dbReference type="Proteomes" id="UP000694918">
    <property type="component" value="Unplaced"/>
</dbReference>
<organism evidence="2 3">
    <name type="scientific">Populus euphratica</name>
    <name type="common">Euphrates poplar</name>
    <dbReference type="NCBI Taxonomy" id="75702"/>
    <lineage>
        <taxon>Eukaryota</taxon>
        <taxon>Viridiplantae</taxon>
        <taxon>Streptophyta</taxon>
        <taxon>Embryophyta</taxon>
        <taxon>Tracheophyta</taxon>
        <taxon>Spermatophyta</taxon>
        <taxon>Magnoliopsida</taxon>
        <taxon>eudicotyledons</taxon>
        <taxon>Gunneridae</taxon>
        <taxon>Pentapetalae</taxon>
        <taxon>rosids</taxon>
        <taxon>fabids</taxon>
        <taxon>Malpighiales</taxon>
        <taxon>Salicaceae</taxon>
        <taxon>Saliceae</taxon>
        <taxon>Populus</taxon>
    </lineage>
</organism>
<protein>
    <submittedName>
        <fullName evidence="3">Biotin--protein ligase 2-like isoform X2</fullName>
    </submittedName>
</protein>
<gene>
    <name evidence="3" type="primary">LOC105108703</name>
</gene>
<sequence length="96" mass="11064">MMMSHSSLYLSLSLSAWHPGFQILEELYYKTWLHSGQRVIIQEKNENQVVENVVTIQGLTSSGYLLAIGEENQMCELHPDGNSFDFFEGLVRRKIE</sequence>
<dbReference type="AlphaFoldDB" id="A0AAJ6SZC2"/>
<dbReference type="Pfam" id="PF02237">
    <property type="entry name" value="BPL_C"/>
    <property type="match status" value="1"/>
</dbReference>